<evidence type="ECO:0000313" key="2">
    <source>
        <dbReference type="Proteomes" id="UP000793456"/>
    </source>
</evidence>
<gene>
    <name evidence="1" type="ORF">E3U43_003882</name>
</gene>
<dbReference type="Proteomes" id="UP000793456">
    <property type="component" value="Chromosome V"/>
</dbReference>
<reference evidence="1" key="1">
    <citation type="submission" date="2018-11" db="EMBL/GenBank/DDBJ databases">
        <title>The sequence and de novo assembly of Larimichthys crocea genome using PacBio and Hi-C technologies.</title>
        <authorList>
            <person name="Xu P."/>
            <person name="Chen B."/>
            <person name="Zhou Z."/>
            <person name="Ke Q."/>
            <person name="Wu Y."/>
            <person name="Bai H."/>
            <person name="Pu F."/>
        </authorList>
    </citation>
    <scope>NUCLEOTIDE SEQUENCE</scope>
    <source>
        <tissue evidence="1">Muscle</tissue>
    </source>
</reference>
<dbReference type="EMBL" id="CM011678">
    <property type="protein sequence ID" value="TMS19561.1"/>
    <property type="molecule type" value="Genomic_DNA"/>
</dbReference>
<comment type="caution">
    <text evidence="1">The sequence shown here is derived from an EMBL/GenBank/DDBJ whole genome shotgun (WGS) entry which is preliminary data.</text>
</comment>
<sequence length="151" mass="16044">MSQIQFQCPASPMPAASAPLQLGQPQPGYSIPCPSGTLPSESASQPIRSSSLPAGSATPYNTTPVSNMANPKEKTPMCLVNELARFNKIQPEYKLLCEQGPAHSKIFSVRLTLGDQHWEAEGTSIKKAQHSAAASALAETTLPKPTMRTPS</sequence>
<protein>
    <submittedName>
        <fullName evidence="1">Uncharacterized protein</fullName>
    </submittedName>
</protein>
<accession>A0ACD3RKU4</accession>
<evidence type="ECO:0000313" key="1">
    <source>
        <dbReference type="EMBL" id="TMS19561.1"/>
    </source>
</evidence>
<name>A0ACD3RKU4_LARCR</name>
<keyword evidence="2" id="KW-1185">Reference proteome</keyword>
<organism evidence="1 2">
    <name type="scientific">Larimichthys crocea</name>
    <name type="common">Large yellow croaker</name>
    <name type="synonym">Pseudosciaena crocea</name>
    <dbReference type="NCBI Taxonomy" id="215358"/>
    <lineage>
        <taxon>Eukaryota</taxon>
        <taxon>Metazoa</taxon>
        <taxon>Chordata</taxon>
        <taxon>Craniata</taxon>
        <taxon>Vertebrata</taxon>
        <taxon>Euteleostomi</taxon>
        <taxon>Actinopterygii</taxon>
        <taxon>Neopterygii</taxon>
        <taxon>Teleostei</taxon>
        <taxon>Neoteleostei</taxon>
        <taxon>Acanthomorphata</taxon>
        <taxon>Eupercaria</taxon>
        <taxon>Sciaenidae</taxon>
        <taxon>Larimichthys</taxon>
    </lineage>
</organism>
<proteinExistence type="predicted"/>